<dbReference type="InterPro" id="IPR023398">
    <property type="entry name" value="TIF_eIF4e-like"/>
</dbReference>
<sequence>MGKIHLLNKTWKVFTEIEKSLATSGVVIEDLIATIPSGEEFWGVYDAMGDLTDMKVGTELYFLKGDCRIADNYRKVIFHFPSTDKQSFNEAWLNILLGCMGESVDFTDQVRGVLFSCRQDYKVTVFLSRSCDGDVPKEVAQSMKYTFDINPNVKISYSNTKGIGLVNL</sequence>
<dbReference type="GO" id="GO:0003743">
    <property type="term" value="F:translation initiation factor activity"/>
    <property type="evidence" value="ECO:0007669"/>
    <property type="project" value="InterPro"/>
</dbReference>
<protein>
    <submittedName>
        <fullName evidence="1">Uncharacterized protein</fullName>
    </submittedName>
</protein>
<dbReference type="Pfam" id="PF01652">
    <property type="entry name" value="IF4E"/>
    <property type="match status" value="1"/>
</dbReference>
<dbReference type="RefSeq" id="XP_004262045.1">
    <property type="nucleotide sequence ID" value="XM_004261997.1"/>
</dbReference>
<dbReference type="Proteomes" id="UP000014680">
    <property type="component" value="Unassembled WGS sequence"/>
</dbReference>
<gene>
    <name evidence="1" type="ORF">EIN_430800</name>
</gene>
<dbReference type="GO" id="GO:0003723">
    <property type="term" value="F:RNA binding"/>
    <property type="evidence" value="ECO:0007669"/>
    <property type="project" value="InterPro"/>
</dbReference>
<dbReference type="KEGG" id="eiv:EIN_430800"/>
<dbReference type="Gene3D" id="3.30.760.10">
    <property type="entry name" value="RNA Cap, Translation Initiation Factor Eif4e"/>
    <property type="match status" value="1"/>
</dbReference>
<proteinExistence type="predicted"/>
<dbReference type="EMBL" id="KB206168">
    <property type="protein sequence ID" value="ELP95274.1"/>
    <property type="molecule type" value="Genomic_DNA"/>
</dbReference>
<dbReference type="OrthoDB" id="25918at2759"/>
<dbReference type="VEuPathDB" id="AmoebaDB:EIN_430800"/>
<name>A0A0A1UGY5_ENTIV</name>
<reference evidence="1 2" key="1">
    <citation type="submission" date="2012-10" db="EMBL/GenBank/DDBJ databases">
        <authorList>
            <person name="Zafar N."/>
            <person name="Inman J."/>
            <person name="Hall N."/>
            <person name="Lorenzi H."/>
            <person name="Caler E."/>
        </authorList>
    </citation>
    <scope>NUCLEOTIDE SEQUENCE [LARGE SCALE GENOMIC DNA]</scope>
    <source>
        <strain evidence="1 2">IP1</strain>
    </source>
</reference>
<keyword evidence="2" id="KW-1185">Reference proteome</keyword>
<evidence type="ECO:0000313" key="1">
    <source>
        <dbReference type="EMBL" id="ELP95274.1"/>
    </source>
</evidence>
<evidence type="ECO:0000313" key="2">
    <source>
        <dbReference type="Proteomes" id="UP000014680"/>
    </source>
</evidence>
<dbReference type="SUPFAM" id="SSF55418">
    <property type="entry name" value="eIF4e-like"/>
    <property type="match status" value="1"/>
</dbReference>
<dbReference type="InterPro" id="IPR001040">
    <property type="entry name" value="TIF_eIF_4E"/>
</dbReference>
<organism evidence="1 2">
    <name type="scientific">Entamoeba invadens IP1</name>
    <dbReference type="NCBI Taxonomy" id="370355"/>
    <lineage>
        <taxon>Eukaryota</taxon>
        <taxon>Amoebozoa</taxon>
        <taxon>Evosea</taxon>
        <taxon>Archamoebae</taxon>
        <taxon>Mastigamoebida</taxon>
        <taxon>Entamoebidae</taxon>
        <taxon>Entamoeba</taxon>
    </lineage>
</organism>
<dbReference type="AlphaFoldDB" id="A0A0A1UGY5"/>
<accession>A0A0A1UGY5</accession>
<dbReference type="GeneID" id="14894152"/>